<evidence type="ECO:0000256" key="1">
    <source>
        <dbReference type="SAM" id="MobiDB-lite"/>
    </source>
</evidence>
<reference evidence="2" key="2">
    <citation type="journal article" date="2015" name="Data Brief">
        <title>Shoot transcriptome of the giant reed, Arundo donax.</title>
        <authorList>
            <person name="Barrero R.A."/>
            <person name="Guerrero F.D."/>
            <person name="Moolhuijzen P."/>
            <person name="Goolsby J.A."/>
            <person name="Tidwell J."/>
            <person name="Bellgard S.E."/>
            <person name="Bellgard M.I."/>
        </authorList>
    </citation>
    <scope>NUCLEOTIDE SEQUENCE</scope>
    <source>
        <tissue evidence="2">Shoot tissue taken approximately 20 cm above the soil surface</tissue>
    </source>
</reference>
<protein>
    <submittedName>
        <fullName evidence="2">Uncharacterized protein</fullName>
    </submittedName>
</protein>
<organism evidence="2">
    <name type="scientific">Arundo donax</name>
    <name type="common">Giant reed</name>
    <name type="synonym">Donax arundinaceus</name>
    <dbReference type="NCBI Taxonomy" id="35708"/>
    <lineage>
        <taxon>Eukaryota</taxon>
        <taxon>Viridiplantae</taxon>
        <taxon>Streptophyta</taxon>
        <taxon>Embryophyta</taxon>
        <taxon>Tracheophyta</taxon>
        <taxon>Spermatophyta</taxon>
        <taxon>Magnoliopsida</taxon>
        <taxon>Liliopsida</taxon>
        <taxon>Poales</taxon>
        <taxon>Poaceae</taxon>
        <taxon>PACMAD clade</taxon>
        <taxon>Arundinoideae</taxon>
        <taxon>Arundineae</taxon>
        <taxon>Arundo</taxon>
    </lineage>
</organism>
<proteinExistence type="predicted"/>
<evidence type="ECO:0000313" key="2">
    <source>
        <dbReference type="EMBL" id="JAD58480.1"/>
    </source>
</evidence>
<reference evidence="2" key="1">
    <citation type="submission" date="2014-09" db="EMBL/GenBank/DDBJ databases">
        <authorList>
            <person name="Magalhaes I.L.F."/>
            <person name="Oliveira U."/>
            <person name="Santos F.R."/>
            <person name="Vidigal T.H.D.A."/>
            <person name="Brescovit A.D."/>
            <person name="Santos A.J."/>
        </authorList>
    </citation>
    <scope>NUCLEOTIDE SEQUENCE</scope>
    <source>
        <tissue evidence="2">Shoot tissue taken approximately 20 cm above the soil surface</tissue>
    </source>
</reference>
<sequence length="66" mass="7650">MECFKASPDHVLRSTFKYLSCDNWLIQERSVIATLANSSNNSTRRNLKSNKGGDQYDRPKMARERI</sequence>
<feature type="compositionally biased region" description="Basic and acidic residues" evidence="1">
    <location>
        <begin position="54"/>
        <end position="66"/>
    </location>
</feature>
<feature type="region of interest" description="Disordered" evidence="1">
    <location>
        <begin position="37"/>
        <end position="66"/>
    </location>
</feature>
<dbReference type="AlphaFoldDB" id="A0A0A9BB79"/>
<accession>A0A0A9BB79</accession>
<dbReference type="EMBL" id="GBRH01239415">
    <property type="protein sequence ID" value="JAD58480.1"/>
    <property type="molecule type" value="Transcribed_RNA"/>
</dbReference>
<name>A0A0A9BB79_ARUDO</name>